<evidence type="ECO:0000313" key="1">
    <source>
        <dbReference type="EMBL" id="AUT70772.1"/>
    </source>
</evidence>
<accession>A0AAN1JD80</accession>
<sequence length="88" mass="9659">MCVNALVPLLANSTSNESPALPPKYWQRSATRRIAHCATIFSTAWTVHELRVIIDPGHALRCDALANGAKLIESGAHNWIGLRQDIDL</sequence>
<dbReference type="EMBL" id="CP026106">
    <property type="protein sequence ID" value="AUT70772.1"/>
    <property type="molecule type" value="Genomic_DNA"/>
</dbReference>
<name>A0AAN1JD80_9BURK</name>
<dbReference type="KEGG" id="phs:C2L64_20595"/>
<dbReference type="AlphaFoldDB" id="A0AAN1JD80"/>
<evidence type="ECO:0000313" key="2">
    <source>
        <dbReference type="Proteomes" id="UP000236649"/>
    </source>
</evidence>
<reference evidence="1 2" key="1">
    <citation type="submission" date="2018-01" db="EMBL/GenBank/DDBJ databases">
        <title>Species boundaries and ecological features among Paraburkholderia terrae DSMZ17804T, P. hospita DSMZ17164T and P. caribensis DSMZ13236T.</title>
        <authorList>
            <person name="Pratama A.A."/>
        </authorList>
    </citation>
    <scope>NUCLEOTIDE SEQUENCE [LARGE SCALE GENOMIC DNA]</scope>
    <source>
        <strain evidence="1 2">DSM 17164</strain>
    </source>
</reference>
<dbReference type="Proteomes" id="UP000236649">
    <property type="component" value="Chromosome 2"/>
</dbReference>
<organism evidence="1 2">
    <name type="scientific">Paraburkholderia hospita</name>
    <dbReference type="NCBI Taxonomy" id="169430"/>
    <lineage>
        <taxon>Bacteria</taxon>
        <taxon>Pseudomonadati</taxon>
        <taxon>Pseudomonadota</taxon>
        <taxon>Betaproteobacteria</taxon>
        <taxon>Burkholderiales</taxon>
        <taxon>Burkholderiaceae</taxon>
        <taxon>Paraburkholderia</taxon>
    </lineage>
</organism>
<proteinExistence type="predicted"/>
<protein>
    <submittedName>
        <fullName evidence="1">Uncharacterized protein</fullName>
    </submittedName>
</protein>
<gene>
    <name evidence="1" type="ORF">C2L64_20595</name>
</gene>